<dbReference type="InterPro" id="IPR006640">
    <property type="entry name" value="SprT-like_domain"/>
</dbReference>
<evidence type="ECO:0000313" key="3">
    <source>
        <dbReference type="Proteomes" id="UP000789719"/>
    </source>
</evidence>
<feature type="domain" description="SprT-like" evidence="1">
    <location>
        <begin position="2"/>
        <end position="133"/>
    </location>
</feature>
<accession>A0ABM8ZBJ2</accession>
<dbReference type="Pfam" id="PF10263">
    <property type="entry name" value="SprT-like"/>
    <property type="match status" value="1"/>
</dbReference>
<dbReference type="Proteomes" id="UP000789719">
    <property type="component" value="Unassembled WGS sequence"/>
</dbReference>
<dbReference type="EMBL" id="CAKKNT010000017">
    <property type="protein sequence ID" value="CAH0418855.1"/>
    <property type="molecule type" value="Genomic_DNA"/>
</dbReference>
<protein>
    <submittedName>
        <fullName evidence="2">Protein SprT-like protein</fullName>
    </submittedName>
</protein>
<organism evidence="2 3">
    <name type="scientific">Periweissella ghanensis</name>
    <dbReference type="NCBI Taxonomy" id="467997"/>
    <lineage>
        <taxon>Bacteria</taxon>
        <taxon>Bacillati</taxon>
        <taxon>Bacillota</taxon>
        <taxon>Bacilli</taxon>
        <taxon>Lactobacillales</taxon>
        <taxon>Lactobacillaceae</taxon>
        <taxon>Periweissella</taxon>
    </lineage>
</organism>
<evidence type="ECO:0000313" key="2">
    <source>
        <dbReference type="EMBL" id="CAH0418855.1"/>
    </source>
</evidence>
<keyword evidence="3" id="KW-1185">Reference proteome</keyword>
<sequence>MTVFGQPFLHHATFNARLRTTGGRYRLQDHNIDINPKMLTEHDMATLVGVIKHELVHYHLHLSGQPYQHVSSEFKQLLKQVDGLRFAPRNEAAVKTRKYHYVCQKCAMDYYRQRQIDLNKYVCGRCQGKLQLNVN</sequence>
<reference evidence="2 3" key="1">
    <citation type="submission" date="2021-11" db="EMBL/GenBank/DDBJ databases">
        <authorList>
            <person name="Depoorter E."/>
        </authorList>
    </citation>
    <scope>NUCLEOTIDE SEQUENCE [LARGE SCALE GENOMIC DNA]</scope>
    <source>
        <strain evidence="2 3">LMG 24286</strain>
    </source>
</reference>
<dbReference type="NCBIfam" id="NF003339">
    <property type="entry name" value="PRK04351.1"/>
    <property type="match status" value="1"/>
</dbReference>
<gene>
    <name evidence="2" type="ORF">WGH24286_01297</name>
</gene>
<dbReference type="InterPro" id="IPR035240">
    <property type="entry name" value="SprT_Zn_ribbon"/>
</dbReference>
<evidence type="ECO:0000259" key="1">
    <source>
        <dbReference type="SMART" id="SM00731"/>
    </source>
</evidence>
<name>A0ABM8ZBJ2_9LACO</name>
<dbReference type="Pfam" id="PF17283">
    <property type="entry name" value="Zn_ribbon_SprT"/>
    <property type="match status" value="1"/>
</dbReference>
<dbReference type="SMART" id="SM00731">
    <property type="entry name" value="SprT"/>
    <property type="match status" value="1"/>
</dbReference>
<comment type="caution">
    <text evidence="2">The sequence shown here is derived from an EMBL/GenBank/DDBJ whole genome shotgun (WGS) entry which is preliminary data.</text>
</comment>
<proteinExistence type="predicted"/>